<keyword evidence="2" id="KW-0732">Signal</keyword>
<evidence type="ECO:0000259" key="3">
    <source>
        <dbReference type="SMART" id="SM00854"/>
    </source>
</evidence>
<feature type="signal peptide" evidence="2">
    <location>
        <begin position="1"/>
        <end position="27"/>
    </location>
</feature>
<name>A0A249KF52_9ACTN</name>
<dbReference type="EMBL" id="CP016773">
    <property type="protein sequence ID" value="ASY15433.1"/>
    <property type="molecule type" value="Genomic_DNA"/>
</dbReference>
<evidence type="ECO:0000313" key="5">
    <source>
        <dbReference type="Proteomes" id="UP000217215"/>
    </source>
</evidence>
<dbReference type="KEGG" id="psuf:A1sIA56_00555"/>
<dbReference type="Proteomes" id="UP000217215">
    <property type="component" value="Chromosome"/>
</dbReference>
<feature type="domain" description="Capsule synthesis protein CapA" evidence="3">
    <location>
        <begin position="36"/>
        <end position="267"/>
    </location>
</feature>
<feature type="chain" id="PRO_5012535287" evidence="2">
    <location>
        <begin position="28"/>
        <end position="313"/>
    </location>
</feature>
<reference evidence="4 5" key="1">
    <citation type="submission" date="2016-07" db="EMBL/GenBank/DDBJ databases">
        <title>High microdiversification within the ubiquitous acI lineage of Actinobacteria.</title>
        <authorList>
            <person name="Neuenschwander S.M."/>
            <person name="Salcher M."/>
            <person name="Ghai R."/>
            <person name="Pernthaler J."/>
        </authorList>
    </citation>
    <scope>NUCLEOTIDE SEQUENCE [LARGE SCALE GENOMIC DNA]</scope>
    <source>
        <strain evidence="4">MMS-IA-56</strain>
    </source>
</reference>
<dbReference type="PANTHER" id="PTHR33393:SF13">
    <property type="entry name" value="PGA BIOSYNTHESIS PROTEIN CAPA"/>
    <property type="match status" value="1"/>
</dbReference>
<dbReference type="OrthoDB" id="9810718at2"/>
<gene>
    <name evidence="4" type="ORF">A1sIA56_00555</name>
</gene>
<dbReference type="RefSeq" id="WP_095673028.1">
    <property type="nucleotide sequence ID" value="NZ_CP016773.1"/>
</dbReference>
<protein>
    <submittedName>
        <fullName evidence="4">Poly-gamma-glutamate synthesis protein (Capsule biosynthesis protein)</fullName>
    </submittedName>
</protein>
<dbReference type="CDD" id="cd07381">
    <property type="entry name" value="MPP_CapA"/>
    <property type="match status" value="1"/>
</dbReference>
<dbReference type="Gene3D" id="3.60.21.10">
    <property type="match status" value="1"/>
</dbReference>
<dbReference type="InterPro" id="IPR019079">
    <property type="entry name" value="Capsule_synth_CapA"/>
</dbReference>
<accession>A0A249KF52</accession>
<dbReference type="InterPro" id="IPR052169">
    <property type="entry name" value="CW_Biosynth-Accessory"/>
</dbReference>
<dbReference type="PANTHER" id="PTHR33393">
    <property type="entry name" value="POLYGLUTAMINE SYNTHESIS ACCESSORY PROTEIN RV0574C-RELATED"/>
    <property type="match status" value="1"/>
</dbReference>
<evidence type="ECO:0000256" key="1">
    <source>
        <dbReference type="ARBA" id="ARBA00005662"/>
    </source>
</evidence>
<dbReference type="SUPFAM" id="SSF56300">
    <property type="entry name" value="Metallo-dependent phosphatases"/>
    <property type="match status" value="1"/>
</dbReference>
<sequence>MGSKKFNRALFLPLTLSLQIISSPVEASNPQNQPIIINVVGDVHGESAINRKAIPALKKYFADGDLNIFNLETSVTSETKKEEKEYNFKTDVRFLKSLRAVGFNVANVANNHSYDYGLDGFIDTLQNLRSTGFTYVGGGRNSESAYQGRIYTINGIKIALLGLAKVHGGPDSIARKDKAGTTNGYDSASSEAAITRLDKASDVLIVLTHWGEEGTFTPRNYEIASAKKWTSLGADIIVGSHSHTLQPITYVNKKLVAYSLGNFIFYSSHIDNRKTAILKIQINSKKRISYKVKPFIINNLTKVPEIEVSEATV</sequence>
<evidence type="ECO:0000313" key="4">
    <source>
        <dbReference type="EMBL" id="ASY15433.1"/>
    </source>
</evidence>
<evidence type="ECO:0000256" key="2">
    <source>
        <dbReference type="SAM" id="SignalP"/>
    </source>
</evidence>
<keyword evidence="5" id="KW-1185">Reference proteome</keyword>
<dbReference type="SMART" id="SM00854">
    <property type="entry name" value="PGA_cap"/>
    <property type="match status" value="1"/>
</dbReference>
<organism evidence="4 5">
    <name type="scientific">Candidatus Planktophila sulfonica</name>
    <dbReference type="NCBI Taxonomy" id="1884904"/>
    <lineage>
        <taxon>Bacteria</taxon>
        <taxon>Bacillati</taxon>
        <taxon>Actinomycetota</taxon>
        <taxon>Actinomycetes</taxon>
        <taxon>Candidatus Nanopelagicales</taxon>
        <taxon>Candidatus Nanopelagicaceae</taxon>
        <taxon>Candidatus Planktophila</taxon>
    </lineage>
</organism>
<dbReference type="AlphaFoldDB" id="A0A249KF52"/>
<dbReference type="InterPro" id="IPR029052">
    <property type="entry name" value="Metallo-depent_PP-like"/>
</dbReference>
<comment type="similarity">
    <text evidence="1">Belongs to the CapA family.</text>
</comment>
<dbReference type="Pfam" id="PF09587">
    <property type="entry name" value="PGA_cap"/>
    <property type="match status" value="1"/>
</dbReference>
<proteinExistence type="inferred from homology"/>